<feature type="compositionally biased region" description="Basic residues" evidence="1">
    <location>
        <begin position="213"/>
        <end position="222"/>
    </location>
</feature>
<gene>
    <name evidence="2" type="ORF">MAIT1_04225</name>
</gene>
<organism evidence="2 3">
    <name type="scientific">Magnetofaba australis IT-1</name>
    <dbReference type="NCBI Taxonomy" id="1434232"/>
    <lineage>
        <taxon>Bacteria</taxon>
        <taxon>Pseudomonadati</taxon>
        <taxon>Pseudomonadota</taxon>
        <taxon>Magnetococcia</taxon>
        <taxon>Magnetococcales</taxon>
        <taxon>Magnetococcaceae</taxon>
        <taxon>Magnetofaba</taxon>
    </lineage>
</organism>
<dbReference type="Proteomes" id="UP000194003">
    <property type="component" value="Unassembled WGS sequence"/>
</dbReference>
<evidence type="ECO:0000256" key="1">
    <source>
        <dbReference type="SAM" id="MobiDB-lite"/>
    </source>
</evidence>
<dbReference type="AlphaFoldDB" id="A0A1Y2K4T2"/>
<name>A0A1Y2K4T2_9PROT</name>
<keyword evidence="3" id="KW-1185">Reference proteome</keyword>
<protein>
    <submittedName>
        <fullName evidence="2">Uncharacterized protein</fullName>
    </submittedName>
</protein>
<accession>A0A1Y2K4T2</accession>
<proteinExistence type="predicted"/>
<dbReference type="EMBL" id="LVJN01000019">
    <property type="protein sequence ID" value="OSM04335.1"/>
    <property type="molecule type" value="Genomic_DNA"/>
</dbReference>
<dbReference type="RefSeq" id="WP_085442427.1">
    <property type="nucleotide sequence ID" value="NZ_LVJN01000019.1"/>
</dbReference>
<reference evidence="2 3" key="1">
    <citation type="journal article" date="2016" name="BMC Genomics">
        <title>Combined genomic and structural analyses of a cultured magnetotactic bacterium reveals its niche adaptation to a dynamic environment.</title>
        <authorList>
            <person name="Araujo A.C."/>
            <person name="Morillo V."/>
            <person name="Cypriano J."/>
            <person name="Teixeira L.C."/>
            <person name="Leao P."/>
            <person name="Lyra S."/>
            <person name="Almeida L.G."/>
            <person name="Bazylinski D.A."/>
            <person name="Vasconcellos A.T."/>
            <person name="Abreu F."/>
            <person name="Lins U."/>
        </authorList>
    </citation>
    <scope>NUCLEOTIDE SEQUENCE [LARGE SCALE GENOMIC DNA]</scope>
    <source>
        <strain evidence="2 3">IT-1</strain>
    </source>
</reference>
<feature type="region of interest" description="Disordered" evidence="1">
    <location>
        <begin position="167"/>
        <end position="222"/>
    </location>
</feature>
<evidence type="ECO:0000313" key="3">
    <source>
        <dbReference type="Proteomes" id="UP000194003"/>
    </source>
</evidence>
<comment type="caution">
    <text evidence="2">The sequence shown here is derived from an EMBL/GenBank/DDBJ whole genome shotgun (WGS) entry which is preliminary data.</text>
</comment>
<evidence type="ECO:0000313" key="2">
    <source>
        <dbReference type="EMBL" id="OSM04335.1"/>
    </source>
</evidence>
<sequence length="222" mass="25958">MASKWDDFINMEIGVSEKGELDQLVFLAAIGKYYLDEQIHTKTGYKNAIRERKQVNSIRVAAEQLKQVRARIKRDYKEDGFEDVYDVLTQFITVQRQNAQVRQRNPENIRNLIRRAKNINEAPPFLTYSGISNFIQFIERYECYKIPCEYIERIGFFGPYGDWESDLEDSAEHTDTDLDDYDPDSDPMTLFPPPEITIPTAQKKIDQPLKPGRSNKKHRDKA</sequence>